<dbReference type="EMBL" id="PYAX01000014">
    <property type="protein sequence ID" value="PSL52212.1"/>
    <property type="molecule type" value="Genomic_DNA"/>
</dbReference>
<organism evidence="1 2">
    <name type="scientific">Saccharothrix carnea</name>
    <dbReference type="NCBI Taxonomy" id="1280637"/>
    <lineage>
        <taxon>Bacteria</taxon>
        <taxon>Bacillati</taxon>
        <taxon>Actinomycetota</taxon>
        <taxon>Actinomycetes</taxon>
        <taxon>Pseudonocardiales</taxon>
        <taxon>Pseudonocardiaceae</taxon>
        <taxon>Saccharothrix</taxon>
    </lineage>
</organism>
<sequence>MHSNKPKADLLRDLHADGVLVLPNAWDAGSAALIARAGAKAVATTSGGVSWALGRPDGQNLSRDEMVEQVRLIAAAVDVPVTADVEGGYGHAPEDVAATVEAVIGAGAVGVNIEDSKGFGVPLFTAEEQAARLRAAREAAERAGLPELVVNIRTDVFLFQVGEPEGRLDDVLARAAVYAEAGADVLFVPGLVDLDVLKALVAASPLPVNVMAGPGAPTVAEFEAVGVRRVSLGTAVTQAAYSVAHRAAEEALTKGTYTELDGALDFGAVNGVFTR</sequence>
<dbReference type="PANTHER" id="PTHR42905:SF16">
    <property type="entry name" value="CARBOXYPHOSPHONOENOLPYRUVATE PHOSPHONOMUTASE-LIKE PROTEIN (AFU_ORTHOLOGUE AFUA_5G07230)"/>
    <property type="match status" value="1"/>
</dbReference>
<dbReference type="PANTHER" id="PTHR42905">
    <property type="entry name" value="PHOSPHOENOLPYRUVATE CARBOXYLASE"/>
    <property type="match status" value="1"/>
</dbReference>
<dbReference type="AlphaFoldDB" id="A0A2P8I173"/>
<comment type="caution">
    <text evidence="1">The sequence shown here is derived from an EMBL/GenBank/DDBJ whole genome shotgun (WGS) entry which is preliminary data.</text>
</comment>
<dbReference type="InterPro" id="IPR015813">
    <property type="entry name" value="Pyrv/PenolPyrv_kinase-like_dom"/>
</dbReference>
<dbReference type="CDD" id="cd00377">
    <property type="entry name" value="ICL_PEPM"/>
    <property type="match status" value="1"/>
</dbReference>
<dbReference type="Proteomes" id="UP000241118">
    <property type="component" value="Unassembled WGS sequence"/>
</dbReference>
<proteinExistence type="predicted"/>
<dbReference type="InterPro" id="IPR040442">
    <property type="entry name" value="Pyrv_kinase-like_dom_sf"/>
</dbReference>
<evidence type="ECO:0000313" key="1">
    <source>
        <dbReference type="EMBL" id="PSL52212.1"/>
    </source>
</evidence>
<protein>
    <submittedName>
        <fullName evidence="1">2-methylisocitrate lyase-like PEP mutase family enzyme</fullName>
    </submittedName>
</protein>
<dbReference type="Pfam" id="PF13714">
    <property type="entry name" value="PEP_mutase"/>
    <property type="match status" value="1"/>
</dbReference>
<keyword evidence="2" id="KW-1185">Reference proteome</keyword>
<name>A0A2P8I173_SACCR</name>
<reference evidence="1 2" key="1">
    <citation type="submission" date="2018-03" db="EMBL/GenBank/DDBJ databases">
        <title>Genomic Encyclopedia of Type Strains, Phase III (KMG-III): the genomes of soil and plant-associated and newly described type strains.</title>
        <authorList>
            <person name="Whitman W."/>
        </authorList>
    </citation>
    <scope>NUCLEOTIDE SEQUENCE [LARGE SCALE GENOMIC DNA]</scope>
    <source>
        <strain evidence="1 2">CGMCC 4.7097</strain>
    </source>
</reference>
<dbReference type="InterPro" id="IPR039556">
    <property type="entry name" value="ICL/PEPM"/>
</dbReference>
<dbReference type="OrthoDB" id="9780430at2"/>
<accession>A0A2P8I173</accession>
<evidence type="ECO:0000313" key="2">
    <source>
        <dbReference type="Proteomes" id="UP000241118"/>
    </source>
</evidence>
<keyword evidence="1" id="KW-0456">Lyase</keyword>
<gene>
    <name evidence="1" type="ORF">B0I31_11439</name>
</gene>
<dbReference type="Gene3D" id="3.20.20.60">
    <property type="entry name" value="Phosphoenolpyruvate-binding domains"/>
    <property type="match status" value="1"/>
</dbReference>
<dbReference type="RefSeq" id="WP_073891134.1">
    <property type="nucleotide sequence ID" value="NZ_JBHXUE010000169.1"/>
</dbReference>
<dbReference type="GO" id="GO:0016829">
    <property type="term" value="F:lyase activity"/>
    <property type="evidence" value="ECO:0007669"/>
    <property type="project" value="UniProtKB-KW"/>
</dbReference>
<dbReference type="SUPFAM" id="SSF51621">
    <property type="entry name" value="Phosphoenolpyruvate/pyruvate domain"/>
    <property type="match status" value="1"/>
</dbReference>